<dbReference type="FunFam" id="1.25.40.10:FF:000064">
    <property type="entry name" value="Putative pre-mrna-processing factor 39"/>
    <property type="match status" value="1"/>
</dbReference>
<gene>
    <name evidence="8" type="ORF">BQ4739_LOCUS17255</name>
</gene>
<feature type="compositionally biased region" description="Low complexity" evidence="7">
    <location>
        <begin position="652"/>
        <end position="661"/>
    </location>
</feature>
<keyword evidence="9" id="KW-1185">Reference proteome</keyword>
<dbReference type="Gene3D" id="1.25.40.10">
    <property type="entry name" value="Tetratricopeptide repeat domain"/>
    <property type="match status" value="2"/>
</dbReference>
<dbReference type="Pfam" id="PF23240">
    <property type="entry name" value="HAT_PRP39_N"/>
    <property type="match status" value="1"/>
</dbReference>
<keyword evidence="4" id="KW-0508">mRNA splicing</keyword>
<evidence type="ECO:0000256" key="1">
    <source>
        <dbReference type="ARBA" id="ARBA00004123"/>
    </source>
</evidence>
<dbReference type="InterPro" id="IPR003107">
    <property type="entry name" value="HAT"/>
</dbReference>
<feature type="region of interest" description="Disordered" evidence="7">
    <location>
        <begin position="1"/>
        <end position="36"/>
    </location>
</feature>
<evidence type="ECO:0000256" key="6">
    <source>
        <dbReference type="ARBA" id="ARBA00038019"/>
    </source>
</evidence>
<evidence type="ECO:0000256" key="7">
    <source>
        <dbReference type="SAM" id="MobiDB-lite"/>
    </source>
</evidence>
<comment type="similarity">
    <text evidence="6">Belongs to the PRP39 family.</text>
</comment>
<dbReference type="GO" id="GO:0000395">
    <property type="term" value="P:mRNA 5'-splice site recognition"/>
    <property type="evidence" value="ECO:0007669"/>
    <property type="project" value="TreeGrafter"/>
</dbReference>
<dbReference type="Pfam" id="PF23241">
    <property type="entry name" value="HAT_PRP39_C"/>
    <property type="match status" value="1"/>
</dbReference>
<accession>A0A383WHJ6</accession>
<dbReference type="SUPFAM" id="SSF48452">
    <property type="entry name" value="TPR-like"/>
    <property type="match status" value="2"/>
</dbReference>
<evidence type="ECO:0000313" key="9">
    <source>
        <dbReference type="Proteomes" id="UP000256970"/>
    </source>
</evidence>
<evidence type="ECO:0008006" key="10">
    <source>
        <dbReference type="Google" id="ProtNLM"/>
    </source>
</evidence>
<dbReference type="InterPro" id="IPR011990">
    <property type="entry name" value="TPR-like_helical_dom_sf"/>
</dbReference>
<protein>
    <recommendedName>
        <fullName evidence="10">Suppressor of forked domain-containing protein</fullName>
    </recommendedName>
</protein>
<dbReference type="SMART" id="SM00386">
    <property type="entry name" value="HAT"/>
    <property type="match status" value="7"/>
</dbReference>
<evidence type="ECO:0000256" key="5">
    <source>
        <dbReference type="ARBA" id="ARBA00023242"/>
    </source>
</evidence>
<dbReference type="Proteomes" id="UP000256970">
    <property type="component" value="Unassembled WGS sequence"/>
</dbReference>
<dbReference type="PANTHER" id="PTHR17204:SF5">
    <property type="entry name" value="PRE-MRNA-PROCESSING FACTOR 39"/>
    <property type="match status" value="1"/>
</dbReference>
<evidence type="ECO:0000256" key="4">
    <source>
        <dbReference type="ARBA" id="ARBA00023187"/>
    </source>
</evidence>
<organism evidence="8 9">
    <name type="scientific">Tetradesmus obliquus</name>
    <name type="common">Green alga</name>
    <name type="synonym">Acutodesmus obliquus</name>
    <dbReference type="NCBI Taxonomy" id="3088"/>
    <lineage>
        <taxon>Eukaryota</taxon>
        <taxon>Viridiplantae</taxon>
        <taxon>Chlorophyta</taxon>
        <taxon>core chlorophytes</taxon>
        <taxon>Chlorophyceae</taxon>
        <taxon>CS clade</taxon>
        <taxon>Sphaeropleales</taxon>
        <taxon>Scenedesmaceae</taxon>
        <taxon>Tetradesmus</taxon>
    </lineage>
</organism>
<evidence type="ECO:0000313" key="8">
    <source>
        <dbReference type="EMBL" id="SZX76891.1"/>
    </source>
</evidence>
<dbReference type="GO" id="GO:0000243">
    <property type="term" value="C:commitment complex"/>
    <property type="evidence" value="ECO:0007669"/>
    <property type="project" value="TreeGrafter"/>
</dbReference>
<reference evidence="8 9" key="1">
    <citation type="submission" date="2016-10" db="EMBL/GenBank/DDBJ databases">
        <authorList>
            <person name="Cai Z."/>
        </authorList>
    </citation>
    <scope>NUCLEOTIDE SEQUENCE [LARGE SCALE GENOMIC DNA]</scope>
</reference>
<evidence type="ECO:0000256" key="3">
    <source>
        <dbReference type="ARBA" id="ARBA00022737"/>
    </source>
</evidence>
<dbReference type="EMBL" id="FNXT01001268">
    <property type="protein sequence ID" value="SZX76891.1"/>
    <property type="molecule type" value="Genomic_DNA"/>
</dbReference>
<dbReference type="GO" id="GO:0005685">
    <property type="term" value="C:U1 snRNP"/>
    <property type="evidence" value="ECO:0007669"/>
    <property type="project" value="TreeGrafter"/>
</dbReference>
<dbReference type="STRING" id="3088.A0A383WHJ6"/>
<dbReference type="FunFam" id="1.25.40.10:FF:000159">
    <property type="entry name" value="Tetratricopeptide repeat (TPR)-like superfamily protein"/>
    <property type="match status" value="1"/>
</dbReference>
<keyword evidence="2" id="KW-0507">mRNA processing</keyword>
<proteinExistence type="inferred from homology"/>
<feature type="region of interest" description="Disordered" evidence="7">
    <location>
        <begin position="301"/>
        <end position="336"/>
    </location>
</feature>
<sequence>MEAEQQPAADQAAGNEPVAMEAEANATEAAAAAPEPANPLLERCQELFKAVTEKPDDFNTWTSLISTAEKLDDVQHIRSAYDAFLAEFPLCYGYWKRYAEAERRHGSSEAAAAVLERGVAATPYSTELWVAYANLLLAADAETDAVRSVLERGLAYVGPDWLSSSLWDKALELEGSAGSPASVAALYARVLGCPIKELDKYHTGLVSYAASRTAHELLPEDVAAALRSTLEQQAAAKQQEAAAAAAAAAEAAAAVAAAEPSAAARGDEAAAAVDGAAAAAEAGDAAAAAAAGEGDAAAAAEAGQAGGDAEMTDAAAAEQPAAEQPAAADAPAAAGEAAEAAHAEAAAASAAAPAAAAASAAAAEAAAAAAKAAAEAAAAVAAAASDDAVKALWLQQQEAVYTATKQQQQARQQYEAAIRRPYWHVKPLDAAQLRNWAAYLDWQEAQGELGLTVRLYERCCVPCASYPEFWQRYVLWCEANQPEAAAAVLARATAVHCKRRPDLAVFAARFHEAAGDADAARAAYRRVLSELAPGLLEVVLAAANFERRMGQPAAAAALFEELLQQEREKGSSSSSSSSSVAGFLSLLYANFLRQVYGDVERARQVLQEGLAASPACQALWEGALFFEETLPGDDRVARVLALYEQALAQKKSSSSSSSDSKSSGEDSGSGKEGGSGDAAAAAADAAVADGVEQEATAAAAAAAAAAADGTAAPATQEAAAAALAPAAQVLSDEALEELSKRSVEFADMYADVATLRAVQQRHNKLFMLPASALAAAPGSSKQTAAAAAAAAADAARKRGAPADPWQGYANGPMQKMPRGDEAAAAAAAMGGGYHHHHHEHGGGYGFPPPPAGGYGDGNYGMHPPPYGYGHHQYPPYGYGGYGY</sequence>
<keyword evidence="5" id="KW-0539">Nucleus</keyword>
<name>A0A383WHJ6_TETOB</name>
<feature type="region of interest" description="Disordered" evidence="7">
    <location>
        <begin position="652"/>
        <end position="677"/>
    </location>
</feature>
<dbReference type="PANTHER" id="PTHR17204">
    <property type="entry name" value="PRE-MRNA PROCESSING PROTEIN PRP39-RELATED"/>
    <property type="match status" value="1"/>
</dbReference>
<dbReference type="AlphaFoldDB" id="A0A383WHJ6"/>
<dbReference type="GO" id="GO:0030627">
    <property type="term" value="F:pre-mRNA 5'-splice site binding"/>
    <property type="evidence" value="ECO:0007669"/>
    <property type="project" value="TreeGrafter"/>
</dbReference>
<comment type="subcellular location">
    <subcellularLocation>
        <location evidence="1">Nucleus</location>
    </subcellularLocation>
</comment>
<dbReference type="InterPro" id="IPR059164">
    <property type="entry name" value="HAT_PRP39_C"/>
</dbReference>
<keyword evidence="3" id="KW-0677">Repeat</keyword>
<feature type="region of interest" description="Disordered" evidence="7">
    <location>
        <begin position="830"/>
        <end position="849"/>
    </location>
</feature>
<evidence type="ECO:0000256" key="2">
    <source>
        <dbReference type="ARBA" id="ARBA00022664"/>
    </source>
</evidence>
<dbReference type="GO" id="GO:0071004">
    <property type="term" value="C:U2-type prespliceosome"/>
    <property type="evidence" value="ECO:0007669"/>
    <property type="project" value="TreeGrafter"/>
</dbReference>